<feature type="domain" description="N-acetyltransferase" evidence="1">
    <location>
        <begin position="38"/>
        <end position="183"/>
    </location>
</feature>
<evidence type="ECO:0000313" key="3">
    <source>
        <dbReference type="Proteomes" id="UP000068905"/>
    </source>
</evidence>
<keyword evidence="3" id="KW-1185">Reference proteome</keyword>
<dbReference type="PANTHER" id="PTHR43441">
    <property type="entry name" value="RIBOSOMAL-PROTEIN-SERINE ACETYLTRANSFERASE"/>
    <property type="match status" value="1"/>
</dbReference>
<dbReference type="FunFam" id="3.40.630.30:FF:000047">
    <property type="entry name" value="Acetyltransferase, GNAT family"/>
    <property type="match status" value="1"/>
</dbReference>
<dbReference type="PROSITE" id="PS51186">
    <property type="entry name" value="GNAT"/>
    <property type="match status" value="1"/>
</dbReference>
<dbReference type="SUPFAM" id="SSF55729">
    <property type="entry name" value="Acyl-CoA N-acyltransferases (Nat)"/>
    <property type="match status" value="1"/>
</dbReference>
<dbReference type="GO" id="GO:1990189">
    <property type="term" value="F:protein N-terminal-serine acetyltransferase activity"/>
    <property type="evidence" value="ECO:0007669"/>
    <property type="project" value="TreeGrafter"/>
</dbReference>
<dbReference type="InterPro" id="IPR051908">
    <property type="entry name" value="Ribosomal_N-acetyltransferase"/>
</dbReference>
<sequence>MKLGEIIDHYSEPSHPKGITIEGNMVTLKPLVANQFAEELFLSNSIDIEGGNWTYLPYGPFKSELEYASWIESFEEGSDPVFFAIVSKKLKKAIGVASYLRVNQDAGSIEVGHINYSPLLQKTTEATEAMYLMMKWAFENGYRRYEWKCNALNLRSRAAAQRFGFSYEGVFRQMAIVKGRNRDTAWFAMIDKEWNSIEKCFTKFLSESNFDENGKPNLSLRSLTKPLLYKLDNLDLS</sequence>
<gene>
    <name evidence="2" type="ORF">W908_06845</name>
</gene>
<dbReference type="OrthoDB" id="5295305at2"/>
<dbReference type="GO" id="GO:0008999">
    <property type="term" value="F:protein-N-terminal-alanine acetyltransferase activity"/>
    <property type="evidence" value="ECO:0007669"/>
    <property type="project" value="TreeGrafter"/>
</dbReference>
<accession>A0A0M4LQF8</accession>
<keyword evidence="2" id="KW-0808">Transferase</keyword>
<dbReference type="RefSeq" id="WP_053820473.1">
    <property type="nucleotide sequence ID" value="NZ_CP006911.1"/>
</dbReference>
<dbReference type="InterPro" id="IPR000182">
    <property type="entry name" value="GNAT_dom"/>
</dbReference>
<dbReference type="STRING" id="1125411.W908_06845"/>
<organism evidence="2 3">
    <name type="scientific">Candidatus Pseudothioglobus singularis PS1</name>
    <dbReference type="NCBI Taxonomy" id="1125411"/>
    <lineage>
        <taxon>Bacteria</taxon>
        <taxon>Pseudomonadati</taxon>
        <taxon>Pseudomonadota</taxon>
        <taxon>Gammaproteobacteria</taxon>
        <taxon>Candidatus Pseudothioglobaceae</taxon>
        <taxon>Candidatus Pseudothioglobus</taxon>
    </lineage>
</organism>
<evidence type="ECO:0000259" key="1">
    <source>
        <dbReference type="PROSITE" id="PS51186"/>
    </source>
</evidence>
<dbReference type="GO" id="GO:0005737">
    <property type="term" value="C:cytoplasm"/>
    <property type="evidence" value="ECO:0007669"/>
    <property type="project" value="TreeGrafter"/>
</dbReference>
<name>A0A0M4LQF8_9GAMM</name>
<dbReference type="EMBL" id="CP006911">
    <property type="protein sequence ID" value="ALE02272.1"/>
    <property type="molecule type" value="Genomic_DNA"/>
</dbReference>
<proteinExistence type="predicted"/>
<dbReference type="Gene3D" id="3.40.630.30">
    <property type="match status" value="1"/>
</dbReference>
<dbReference type="AlphaFoldDB" id="A0A0M4LQF8"/>
<reference evidence="2 3" key="1">
    <citation type="journal article" date="2015" name="Genome Announc.">
        <title>Genome Sequence of 'Candidatus Thioglobus singularis' Strain PS1, a Mixotroph from the SUP05 Clade of Marine Gammaproteobacteria.</title>
        <authorList>
            <person name="Marshall K.T."/>
            <person name="Morris R.M."/>
        </authorList>
    </citation>
    <scope>NUCLEOTIDE SEQUENCE [LARGE SCALE GENOMIC DNA]</scope>
    <source>
        <strain evidence="2 3">PS1</strain>
    </source>
</reference>
<dbReference type="PANTHER" id="PTHR43441:SF2">
    <property type="entry name" value="FAMILY ACETYLTRANSFERASE, PUTATIVE (AFU_ORTHOLOGUE AFUA_7G00850)-RELATED"/>
    <property type="match status" value="1"/>
</dbReference>
<dbReference type="PATRIC" id="fig|1125411.7.peg.1348"/>
<dbReference type="Proteomes" id="UP000068905">
    <property type="component" value="Chromosome"/>
</dbReference>
<protein>
    <submittedName>
        <fullName evidence="2">GNAT family acetyltransferase</fullName>
    </submittedName>
</protein>
<dbReference type="InterPro" id="IPR016181">
    <property type="entry name" value="Acyl_CoA_acyltransferase"/>
</dbReference>
<dbReference type="Pfam" id="PF13302">
    <property type="entry name" value="Acetyltransf_3"/>
    <property type="match status" value="1"/>
</dbReference>
<dbReference type="KEGG" id="tsn:W908_06845"/>
<evidence type="ECO:0000313" key="2">
    <source>
        <dbReference type="EMBL" id="ALE02272.1"/>
    </source>
</evidence>